<evidence type="ECO:0000313" key="3">
    <source>
        <dbReference type="Proteomes" id="UP000053319"/>
    </source>
</evidence>
<feature type="compositionally biased region" description="Low complexity" evidence="1">
    <location>
        <begin position="10"/>
        <end position="30"/>
    </location>
</feature>
<dbReference type="AlphaFoldDB" id="R7SS68"/>
<organism evidence="2 3">
    <name type="scientific">Dichomitus squalens (strain LYAD-421)</name>
    <name type="common">Western red white-rot fungus</name>
    <dbReference type="NCBI Taxonomy" id="732165"/>
    <lineage>
        <taxon>Eukaryota</taxon>
        <taxon>Fungi</taxon>
        <taxon>Dikarya</taxon>
        <taxon>Basidiomycota</taxon>
        <taxon>Agaricomycotina</taxon>
        <taxon>Agaricomycetes</taxon>
        <taxon>Polyporales</taxon>
        <taxon>Polyporaceae</taxon>
        <taxon>Dichomitus</taxon>
    </lineage>
</organism>
<feature type="compositionally biased region" description="Pro residues" evidence="1">
    <location>
        <begin position="31"/>
        <end position="55"/>
    </location>
</feature>
<sequence>MSTDSHARTASDSSSLTSLSDRLSSSHIQDPPQPPPRQQPQTPPRKPAAPNPQSPPNVDDEPDLVHSLSSSDPASPTSTRSFGLFSEFPGLGESVEELIYNSMLDDNTLYARAQKHLEFLRNFPLSYYNTPEWMQTYRTPQGERGKKVFSVLNFISAMYDTASELKLKGGKRYVSAAICACANGARASTNLDVKSEALAQRLSDLASTWVAFLLWPFYANAQPDFPGRQQHNENATPTFKETATLVDRGLCSAGWFPEREGKSILTYSVPQIFTQV</sequence>
<accession>R7SS68</accession>
<dbReference type="Proteomes" id="UP000053319">
    <property type="component" value="Unassembled WGS sequence"/>
</dbReference>
<dbReference type="RefSeq" id="XP_007368393.1">
    <property type="nucleotide sequence ID" value="XM_007368331.1"/>
</dbReference>
<dbReference type="EMBL" id="JH719430">
    <property type="protein sequence ID" value="EJF58921.1"/>
    <property type="molecule type" value="Genomic_DNA"/>
</dbReference>
<feature type="region of interest" description="Disordered" evidence="1">
    <location>
        <begin position="1"/>
        <end position="79"/>
    </location>
</feature>
<dbReference type="GeneID" id="18839596"/>
<evidence type="ECO:0000313" key="2">
    <source>
        <dbReference type="EMBL" id="EJF58921.1"/>
    </source>
</evidence>
<reference evidence="2 3" key="1">
    <citation type="journal article" date="2012" name="Science">
        <title>The Paleozoic origin of enzymatic lignin decomposition reconstructed from 31 fungal genomes.</title>
        <authorList>
            <person name="Floudas D."/>
            <person name="Binder M."/>
            <person name="Riley R."/>
            <person name="Barry K."/>
            <person name="Blanchette R.A."/>
            <person name="Henrissat B."/>
            <person name="Martinez A.T."/>
            <person name="Otillar R."/>
            <person name="Spatafora J.W."/>
            <person name="Yadav J.S."/>
            <person name="Aerts A."/>
            <person name="Benoit I."/>
            <person name="Boyd A."/>
            <person name="Carlson A."/>
            <person name="Copeland A."/>
            <person name="Coutinho P.M."/>
            <person name="de Vries R.P."/>
            <person name="Ferreira P."/>
            <person name="Findley K."/>
            <person name="Foster B."/>
            <person name="Gaskell J."/>
            <person name="Glotzer D."/>
            <person name="Gorecki P."/>
            <person name="Heitman J."/>
            <person name="Hesse C."/>
            <person name="Hori C."/>
            <person name="Igarashi K."/>
            <person name="Jurgens J.A."/>
            <person name="Kallen N."/>
            <person name="Kersten P."/>
            <person name="Kohler A."/>
            <person name="Kuees U."/>
            <person name="Kumar T.K.A."/>
            <person name="Kuo A."/>
            <person name="LaButti K."/>
            <person name="Larrondo L.F."/>
            <person name="Lindquist E."/>
            <person name="Ling A."/>
            <person name="Lombard V."/>
            <person name="Lucas S."/>
            <person name="Lundell T."/>
            <person name="Martin R."/>
            <person name="McLaughlin D.J."/>
            <person name="Morgenstern I."/>
            <person name="Morin E."/>
            <person name="Murat C."/>
            <person name="Nagy L.G."/>
            <person name="Nolan M."/>
            <person name="Ohm R.A."/>
            <person name="Patyshakuliyeva A."/>
            <person name="Rokas A."/>
            <person name="Ruiz-Duenas F.J."/>
            <person name="Sabat G."/>
            <person name="Salamov A."/>
            <person name="Samejima M."/>
            <person name="Schmutz J."/>
            <person name="Slot J.C."/>
            <person name="St John F."/>
            <person name="Stenlid J."/>
            <person name="Sun H."/>
            <person name="Sun S."/>
            <person name="Syed K."/>
            <person name="Tsang A."/>
            <person name="Wiebenga A."/>
            <person name="Young D."/>
            <person name="Pisabarro A."/>
            <person name="Eastwood D.C."/>
            <person name="Martin F."/>
            <person name="Cullen D."/>
            <person name="Grigoriev I.V."/>
            <person name="Hibbett D.S."/>
        </authorList>
    </citation>
    <scope>NUCLEOTIDE SEQUENCE [LARGE SCALE GENOMIC DNA]</scope>
    <source>
        <strain evidence="2 3">LYAD-421 SS1</strain>
    </source>
</reference>
<feature type="compositionally biased region" description="Low complexity" evidence="1">
    <location>
        <begin position="67"/>
        <end position="79"/>
    </location>
</feature>
<dbReference type="OrthoDB" id="2757744at2759"/>
<dbReference type="KEGG" id="dsq:DICSQDRAFT_172575"/>
<proteinExistence type="predicted"/>
<name>R7SS68_DICSQ</name>
<gene>
    <name evidence="2" type="ORF">DICSQDRAFT_172575</name>
</gene>
<dbReference type="HOGENOM" id="CLU_1008397_0_0_1"/>
<protein>
    <submittedName>
        <fullName evidence="2">Uncharacterized protein</fullName>
    </submittedName>
</protein>
<evidence type="ECO:0000256" key="1">
    <source>
        <dbReference type="SAM" id="MobiDB-lite"/>
    </source>
</evidence>